<dbReference type="AlphaFoldDB" id="A0AAJ2EYG9"/>
<gene>
    <name evidence="1" type="ORF">QE440_001021</name>
</gene>
<dbReference type="Proteomes" id="UP001268036">
    <property type="component" value="Unassembled WGS sequence"/>
</dbReference>
<dbReference type="EMBL" id="JAVJAF010000001">
    <property type="protein sequence ID" value="MDR6233280.1"/>
    <property type="molecule type" value="Genomic_DNA"/>
</dbReference>
<dbReference type="SUPFAM" id="SSF52540">
    <property type="entry name" value="P-loop containing nucleoside triphosphate hydrolases"/>
    <property type="match status" value="1"/>
</dbReference>
<dbReference type="PANTHER" id="PTHR13696:SF99">
    <property type="entry name" value="COBYRINIC ACID AC-DIAMIDE SYNTHASE"/>
    <property type="match status" value="1"/>
</dbReference>
<dbReference type="CDD" id="cd02042">
    <property type="entry name" value="ParAB_family"/>
    <property type="match status" value="1"/>
</dbReference>
<evidence type="ECO:0000313" key="1">
    <source>
        <dbReference type="EMBL" id="MDR6233280.1"/>
    </source>
</evidence>
<comment type="caution">
    <text evidence="1">The sequence shown here is derived from an EMBL/GenBank/DDBJ whole genome shotgun (WGS) entry which is preliminary data.</text>
</comment>
<dbReference type="Pfam" id="PF06564">
    <property type="entry name" value="CBP_BcsQ"/>
    <property type="match status" value="1"/>
</dbReference>
<evidence type="ECO:0000313" key="2">
    <source>
        <dbReference type="Proteomes" id="UP001268036"/>
    </source>
</evidence>
<dbReference type="InterPro" id="IPR017746">
    <property type="entry name" value="Cellulose_synthase_operon_BcsQ"/>
</dbReference>
<dbReference type="PANTHER" id="PTHR13696">
    <property type="entry name" value="P-LOOP CONTAINING NUCLEOSIDE TRIPHOSPHATE HYDROLASE"/>
    <property type="match status" value="1"/>
</dbReference>
<dbReference type="InterPro" id="IPR050678">
    <property type="entry name" value="DNA_Partitioning_ATPase"/>
</dbReference>
<dbReference type="InterPro" id="IPR027417">
    <property type="entry name" value="P-loop_NTPase"/>
</dbReference>
<dbReference type="RefSeq" id="WP_309756014.1">
    <property type="nucleotide sequence ID" value="NZ_JAVJAF010000001.1"/>
</dbReference>
<sequence>MGRSLDIANLFHAFGGDPHRYREFELPESMPGSLPPPTPNQAGELPALVAPDVGRASAPAISTGSSGQSLEQSGAYVAEHAVVALNQALSRAQLSLSASVLAIMSAKGGTGKTVVAAGLAQRLAERGQKVLLVELDAQNVLTALLQPQMNAAMEAVPLPLASCLPVTEQLRMLPFGNLSERDLQALEHSLQVDTHWLAQRLATLDVSADTWVILDCPTGSTPIGRQALAMATQVLGVTTADTAGHASIARLDHQLQRYAAHAHCTYLLNRVDPARPLTTDIATLVARSCGNRLLGILPESTALEQALAAGQGLLGLQDDWTNALDELAETLLADTAALELRHERPLP</sequence>
<dbReference type="Gene3D" id="3.40.50.300">
    <property type="entry name" value="P-loop containing nucleotide triphosphate hydrolases"/>
    <property type="match status" value="1"/>
</dbReference>
<accession>A0AAJ2EYG9</accession>
<organism evidence="1 2">
    <name type="scientific">Pseudomonas oryzihabitans</name>
    <dbReference type="NCBI Taxonomy" id="47885"/>
    <lineage>
        <taxon>Bacteria</taxon>
        <taxon>Pseudomonadati</taxon>
        <taxon>Pseudomonadota</taxon>
        <taxon>Gammaproteobacteria</taxon>
        <taxon>Pseudomonadales</taxon>
        <taxon>Pseudomonadaceae</taxon>
        <taxon>Pseudomonas</taxon>
    </lineage>
</organism>
<reference evidence="1" key="1">
    <citation type="submission" date="2023-08" db="EMBL/GenBank/DDBJ databases">
        <title>Functional and genomic diversity of the sorghum phyllosphere microbiome.</title>
        <authorList>
            <person name="Shade A."/>
        </authorList>
    </citation>
    <scope>NUCLEOTIDE SEQUENCE</scope>
    <source>
        <strain evidence="1">SORGH_AS_0201</strain>
    </source>
</reference>
<name>A0AAJ2EYG9_9PSED</name>
<protein>
    <submittedName>
        <fullName evidence="1">Cellulose synthase operon protein YhjQ</fullName>
    </submittedName>
</protein>
<proteinExistence type="predicted"/>